<dbReference type="PANTHER" id="PTHR10811">
    <property type="entry name" value="FRINGE-RELATED"/>
    <property type="match status" value="1"/>
</dbReference>
<keyword evidence="2" id="KW-1185">Reference proteome</keyword>
<sequence length="448" mass="50426">PNRAPVAPGQCSAELDFLRRFELGLSDNIVYSRRCVKRMPSTDFDRSTVTNISQPLITHTTTVNLTDCTVPSPVPCDDLPLQVPFPYPAQDYKHLVFGIASTYDRTRDSLPAFAHWLADTGALLLGIVVNVDTEKDGKKIHYDLATLEREYAAAGVNATFIAPTLKNPSTGEPDGRTEHHHFMLIRDLLERSGPDTRWMGVLDDDTFFPSMYNLDQELKRYDHTNSLWLGALSDNFNSVKNWGYMAYGGAGAFLSLPLARELEPHLEQCIAETTVDTGDGILRDCVYAHSHTKLTLVPHMYQHDMHGDMSGFYESGVRPLSVHHWKSWYQEPVPEMAAVSSICGDCFLARWRFGDGTLLANGYSVTKYAPGVLDGIDLDRMESTWEFPGHEFDFSFAPRRDALKSTQKKSYHLKDVVVSDKGVLSQIYVHKGDWQKGEIDEVIELAWE</sequence>
<dbReference type="InterPro" id="IPR006740">
    <property type="entry name" value="DUF604"/>
</dbReference>
<dbReference type="InParanoid" id="A0A1J7I557"/>
<dbReference type="EMBL" id="KV875112">
    <property type="protein sequence ID" value="OIW22589.1"/>
    <property type="molecule type" value="Genomic_DNA"/>
</dbReference>
<dbReference type="Pfam" id="PF04646">
    <property type="entry name" value="DUF604"/>
    <property type="match status" value="1"/>
</dbReference>
<accession>A0A1J7I557</accession>
<protein>
    <recommendedName>
        <fullName evidence="3">Glycosyltransferase family 31 protein</fullName>
    </recommendedName>
</protein>
<dbReference type="AlphaFoldDB" id="A0A1J7I557"/>
<dbReference type="Gene3D" id="3.90.550.50">
    <property type="match status" value="1"/>
</dbReference>
<evidence type="ECO:0000313" key="2">
    <source>
        <dbReference type="Proteomes" id="UP000182658"/>
    </source>
</evidence>
<reference evidence="1 2" key="1">
    <citation type="submission" date="2016-10" db="EMBL/GenBank/DDBJ databases">
        <title>Draft genome sequence of Coniochaeta ligniaria NRRL30616, a lignocellulolytic fungus for bioabatement of inhibitors in plant biomass hydrolysates.</title>
        <authorList>
            <consortium name="DOE Joint Genome Institute"/>
            <person name="Jimenez D.J."/>
            <person name="Hector R.E."/>
            <person name="Riley R."/>
            <person name="Sun H."/>
            <person name="Grigoriev I.V."/>
            <person name="Van Elsas J.D."/>
            <person name="Nichols N.N."/>
        </authorList>
    </citation>
    <scope>NUCLEOTIDE SEQUENCE [LARGE SCALE GENOMIC DNA]</scope>
    <source>
        <strain evidence="1 2">NRRL 30616</strain>
    </source>
</reference>
<name>A0A1J7I557_9PEZI</name>
<feature type="non-terminal residue" evidence="1">
    <location>
        <position position="448"/>
    </location>
</feature>
<dbReference type="Proteomes" id="UP000182658">
    <property type="component" value="Unassembled WGS sequence"/>
</dbReference>
<organism evidence="1 2">
    <name type="scientific">Coniochaeta ligniaria NRRL 30616</name>
    <dbReference type="NCBI Taxonomy" id="1408157"/>
    <lineage>
        <taxon>Eukaryota</taxon>
        <taxon>Fungi</taxon>
        <taxon>Dikarya</taxon>
        <taxon>Ascomycota</taxon>
        <taxon>Pezizomycotina</taxon>
        <taxon>Sordariomycetes</taxon>
        <taxon>Sordariomycetidae</taxon>
        <taxon>Coniochaetales</taxon>
        <taxon>Coniochaetaceae</taxon>
        <taxon>Coniochaeta</taxon>
    </lineage>
</organism>
<dbReference type="OrthoDB" id="414175at2759"/>
<evidence type="ECO:0000313" key="1">
    <source>
        <dbReference type="EMBL" id="OIW22589.1"/>
    </source>
</evidence>
<gene>
    <name evidence="1" type="ORF">CONLIGDRAFT_554380</name>
</gene>
<evidence type="ECO:0008006" key="3">
    <source>
        <dbReference type="Google" id="ProtNLM"/>
    </source>
</evidence>
<feature type="non-terminal residue" evidence="1">
    <location>
        <position position="1"/>
    </location>
</feature>
<proteinExistence type="predicted"/>
<dbReference type="STRING" id="1408157.A0A1J7I557"/>